<dbReference type="FunFam" id="3.40.50.1100:FF:000005">
    <property type="entry name" value="Threonine dehydratase catabolic"/>
    <property type="match status" value="1"/>
</dbReference>
<dbReference type="PROSITE" id="PS00165">
    <property type="entry name" value="DEHYDRATASE_SER_THR"/>
    <property type="match status" value="1"/>
</dbReference>
<dbReference type="GO" id="GO:0006567">
    <property type="term" value="P:L-threonine catabolic process"/>
    <property type="evidence" value="ECO:0007669"/>
    <property type="project" value="TreeGrafter"/>
</dbReference>
<dbReference type="EMBL" id="AYYH01000010">
    <property type="protein sequence ID" value="KRN10385.1"/>
    <property type="molecule type" value="Genomic_DNA"/>
</dbReference>
<comment type="cofactor">
    <cofactor evidence="2">
        <name>pyridoxal 5'-phosphate</name>
        <dbReference type="ChEBI" id="CHEBI:597326"/>
    </cofactor>
</comment>
<evidence type="ECO:0000259" key="9">
    <source>
        <dbReference type="Pfam" id="PF00291"/>
    </source>
</evidence>
<dbReference type="GO" id="GO:0003941">
    <property type="term" value="F:L-serine ammonia-lyase activity"/>
    <property type="evidence" value="ECO:0007669"/>
    <property type="project" value="TreeGrafter"/>
</dbReference>
<keyword evidence="5" id="KW-0663">Pyridoxal phosphate</keyword>
<dbReference type="Gene3D" id="3.40.50.1100">
    <property type="match status" value="2"/>
</dbReference>
<evidence type="ECO:0000256" key="2">
    <source>
        <dbReference type="ARBA" id="ARBA00001933"/>
    </source>
</evidence>
<comment type="caution">
    <text evidence="10">The sequence shown here is derived from an EMBL/GenBank/DDBJ whole genome shotgun (WGS) entry which is preliminary data.</text>
</comment>
<gene>
    <name evidence="10" type="ORF">FD00_GL000150</name>
</gene>
<dbReference type="InterPro" id="IPR050147">
    <property type="entry name" value="Ser/Thr_Dehydratase"/>
</dbReference>
<dbReference type="PANTHER" id="PTHR48078">
    <property type="entry name" value="THREONINE DEHYDRATASE, MITOCHONDRIAL-RELATED"/>
    <property type="match status" value="1"/>
</dbReference>
<dbReference type="GO" id="GO:0009097">
    <property type="term" value="P:isoleucine biosynthetic process"/>
    <property type="evidence" value="ECO:0007669"/>
    <property type="project" value="TreeGrafter"/>
</dbReference>
<dbReference type="PANTHER" id="PTHR48078:SF6">
    <property type="entry name" value="L-THREONINE DEHYDRATASE CATABOLIC TDCB"/>
    <property type="match status" value="1"/>
</dbReference>
<evidence type="ECO:0000256" key="3">
    <source>
        <dbReference type="ARBA" id="ARBA00010869"/>
    </source>
</evidence>
<accession>A0A0R2E280</accession>
<dbReference type="SUPFAM" id="SSF53686">
    <property type="entry name" value="Tryptophan synthase beta subunit-like PLP-dependent enzymes"/>
    <property type="match status" value="1"/>
</dbReference>
<evidence type="ECO:0000256" key="1">
    <source>
        <dbReference type="ARBA" id="ARBA00001274"/>
    </source>
</evidence>
<dbReference type="GO" id="GO:0006565">
    <property type="term" value="P:L-serine catabolic process"/>
    <property type="evidence" value="ECO:0007669"/>
    <property type="project" value="TreeGrafter"/>
</dbReference>
<keyword evidence="6" id="KW-0456">Lyase</keyword>
<name>A0A0R2E280_9LACO</name>
<protein>
    <recommendedName>
        <fullName evidence="4">threonine ammonia-lyase</fullName>
        <ecNumber evidence="4">4.3.1.19</ecNumber>
    </recommendedName>
    <alternativeName>
        <fullName evidence="8">Threonine deaminase</fullName>
    </alternativeName>
</protein>
<dbReference type="Proteomes" id="UP000050898">
    <property type="component" value="Unassembled WGS sequence"/>
</dbReference>
<dbReference type="InterPro" id="IPR001926">
    <property type="entry name" value="TrpB-like_PALP"/>
</dbReference>
<feature type="domain" description="Tryptophan synthase beta chain-like PALP" evidence="9">
    <location>
        <begin position="32"/>
        <end position="320"/>
    </location>
</feature>
<dbReference type="Pfam" id="PF00291">
    <property type="entry name" value="PALP"/>
    <property type="match status" value="1"/>
</dbReference>
<evidence type="ECO:0000256" key="7">
    <source>
        <dbReference type="ARBA" id="ARBA00025527"/>
    </source>
</evidence>
<evidence type="ECO:0000256" key="6">
    <source>
        <dbReference type="ARBA" id="ARBA00023239"/>
    </source>
</evidence>
<sequence>MRYFSQNLGNEVSPVEKFDLQDVEKAFERIKPYLRTTPVVESLFLNSNEREYFYKLESLQTVRSFKIRGALNKILSLTNLEKKKGVVTISSGNHGIATAYASQLLGIEKVEVIVPIGTPKNKIEKIEQFGGQVKQIGKNYDEAHIQGMKYVRKSEMNYIDSYYSDPLIYSGQGTITLELIQQLPLVDTIVIPIGGGSLITGIAVAAKSINPAIRIIGVQTAACPAMIKSIEERKFYEEYPTKDSICESLVGGIGRLSYEMLPSYVDELIEVDEADIAAAVTFMAKKEKIIAEPGSCTTIAAIRKYGEKIGGKTVVAIISGGNIDEQLFYNLLAKNKE</sequence>
<dbReference type="GO" id="GO:0004794">
    <property type="term" value="F:threonine deaminase activity"/>
    <property type="evidence" value="ECO:0007669"/>
    <property type="project" value="UniProtKB-EC"/>
</dbReference>
<dbReference type="InterPro" id="IPR036052">
    <property type="entry name" value="TrpB-like_PALP_sf"/>
</dbReference>
<organism evidence="10 11">
    <name type="scientific">Liquorilactobacillus mali KCTC 3596 = DSM 20444</name>
    <dbReference type="NCBI Taxonomy" id="1046596"/>
    <lineage>
        <taxon>Bacteria</taxon>
        <taxon>Bacillati</taxon>
        <taxon>Bacillota</taxon>
        <taxon>Bacilli</taxon>
        <taxon>Lactobacillales</taxon>
        <taxon>Lactobacillaceae</taxon>
        <taxon>Liquorilactobacillus</taxon>
    </lineage>
</organism>
<proteinExistence type="inferred from homology"/>
<dbReference type="PATRIC" id="fig|1046596.6.peg.153"/>
<reference evidence="10 11" key="1">
    <citation type="journal article" date="2015" name="Genome Announc.">
        <title>Expanding the biotechnology potential of lactobacilli through comparative genomics of 213 strains and associated genera.</title>
        <authorList>
            <person name="Sun Z."/>
            <person name="Harris H.M."/>
            <person name="McCann A."/>
            <person name="Guo C."/>
            <person name="Argimon S."/>
            <person name="Zhang W."/>
            <person name="Yang X."/>
            <person name="Jeffery I.B."/>
            <person name="Cooney J.C."/>
            <person name="Kagawa T.F."/>
            <person name="Liu W."/>
            <person name="Song Y."/>
            <person name="Salvetti E."/>
            <person name="Wrobel A."/>
            <person name="Rasinkangas P."/>
            <person name="Parkhill J."/>
            <person name="Rea M.C."/>
            <person name="O'Sullivan O."/>
            <person name="Ritari J."/>
            <person name="Douillard F.P."/>
            <person name="Paul Ross R."/>
            <person name="Yang R."/>
            <person name="Briner A.E."/>
            <person name="Felis G.E."/>
            <person name="de Vos W.M."/>
            <person name="Barrangou R."/>
            <person name="Klaenhammer T.R."/>
            <person name="Caufield P.W."/>
            <person name="Cui Y."/>
            <person name="Zhang H."/>
            <person name="O'Toole P.W."/>
        </authorList>
    </citation>
    <scope>NUCLEOTIDE SEQUENCE [LARGE SCALE GENOMIC DNA]</scope>
    <source>
        <strain evidence="10 11">DSM 20444</strain>
    </source>
</reference>
<evidence type="ECO:0000256" key="4">
    <source>
        <dbReference type="ARBA" id="ARBA00012096"/>
    </source>
</evidence>
<evidence type="ECO:0000256" key="5">
    <source>
        <dbReference type="ARBA" id="ARBA00022898"/>
    </source>
</evidence>
<comment type="similarity">
    <text evidence="3">Belongs to the serine/threonine dehydratase family.</text>
</comment>
<evidence type="ECO:0000313" key="11">
    <source>
        <dbReference type="Proteomes" id="UP000050898"/>
    </source>
</evidence>
<dbReference type="GO" id="GO:0030170">
    <property type="term" value="F:pyridoxal phosphate binding"/>
    <property type="evidence" value="ECO:0007669"/>
    <property type="project" value="InterPro"/>
</dbReference>
<dbReference type="EC" id="4.3.1.19" evidence="4"/>
<evidence type="ECO:0000313" key="10">
    <source>
        <dbReference type="EMBL" id="KRN10385.1"/>
    </source>
</evidence>
<dbReference type="AlphaFoldDB" id="A0A0R2E280"/>
<keyword evidence="11" id="KW-1185">Reference proteome</keyword>
<evidence type="ECO:0000256" key="8">
    <source>
        <dbReference type="ARBA" id="ARBA00031427"/>
    </source>
</evidence>
<comment type="function">
    <text evidence="7">Catalyzes the anaerobic formation of alpha-ketobutyrate and ammonia from threonine in a two-step reaction. The first step involved a dehydration of threonine and a production of enamine intermediates (aminocrotonate), which tautomerizes to its imine form (iminobutyrate). Both intermediates are unstable and short-lived. The second step is the nonenzymatic hydrolysis of the enamine/imine intermediates to form 2-ketobutyrate and free ammonia. In the low water environment of the cell, the second step is accelerated by RidA.</text>
</comment>
<dbReference type="CDD" id="cd01562">
    <property type="entry name" value="Thr-dehyd"/>
    <property type="match status" value="1"/>
</dbReference>
<comment type="catalytic activity">
    <reaction evidence="1">
        <text>L-threonine = 2-oxobutanoate + NH4(+)</text>
        <dbReference type="Rhea" id="RHEA:22108"/>
        <dbReference type="ChEBI" id="CHEBI:16763"/>
        <dbReference type="ChEBI" id="CHEBI:28938"/>
        <dbReference type="ChEBI" id="CHEBI:57926"/>
        <dbReference type="EC" id="4.3.1.19"/>
    </reaction>
</comment>
<dbReference type="InterPro" id="IPR000634">
    <property type="entry name" value="Ser/Thr_deHydtase_PyrdxlP-BS"/>
</dbReference>